<name>A0A6L9L8S1_9BACT</name>
<dbReference type="Pfam" id="PF18990">
    <property type="entry name" value="DUF5723"/>
    <property type="match status" value="1"/>
</dbReference>
<reference evidence="2 3" key="1">
    <citation type="submission" date="2020-02" db="EMBL/GenBank/DDBJ databases">
        <title>Draft genome sequence of two Spirosoma agri KCTC 52727 and Spirosoma terrae KCTC 52035.</title>
        <authorList>
            <person name="Rojas J."/>
            <person name="Ambika Manirajan B."/>
            <person name="Suarez C."/>
            <person name="Ratering S."/>
            <person name="Schnell S."/>
        </authorList>
    </citation>
    <scope>NUCLEOTIDE SEQUENCE [LARGE SCALE GENOMIC DNA]</scope>
    <source>
        <strain evidence="2 3">KCTC 52035</strain>
    </source>
</reference>
<evidence type="ECO:0000313" key="3">
    <source>
        <dbReference type="Proteomes" id="UP000474175"/>
    </source>
</evidence>
<proteinExistence type="predicted"/>
<protein>
    <recommendedName>
        <fullName evidence="1">DUF5723 domain-containing protein</fullName>
    </recommendedName>
</protein>
<dbReference type="AlphaFoldDB" id="A0A6L9L8S1"/>
<sequence length="475" mass="51531">MKYLLAFLFFILIRADSIAQNLLGISTSRYGGTNRLYINPALAADSPSRLYLNVATGVAHVNNNYVRYQAPFSLLRLVSGNVPAQYKGPNGELQFQSSYTKEILDGNPKNGTIMGEVRGPALLIKPTDRSAIAFTSRFRAVGQIFGASEEILSAFRASLVDRALYSIPTTNNKFSANTNTFAELGFTYAGTLWEGDGEKLLLGATAKLLLGYNAQHIINRGMDYRIVQDPNNINSAVMEVTRLDATLAYTSFLQGRTINPRTLFSTSAPGKGIGFDIGMTYVSQYDSDSPALQLGVAITDIGGLTYTGQEYAYSAIGQNPVQFSGSDFNNIGGVEDIARVIQEKLNTGRSPDKTSFRTGLPTSLNLMADYQAPDGFGINFTYLQDIRSVNALATHQPTIVAVIPRYDTRWISLSLPIAYLNRGVTAGASIRIGPGWLGTDNFLGLIGNNSNGIKPRGLDVYAGFAFGISKVKDYE</sequence>
<organism evidence="2 3">
    <name type="scientific">Spirosoma terrae</name>
    <dbReference type="NCBI Taxonomy" id="1968276"/>
    <lineage>
        <taxon>Bacteria</taxon>
        <taxon>Pseudomonadati</taxon>
        <taxon>Bacteroidota</taxon>
        <taxon>Cytophagia</taxon>
        <taxon>Cytophagales</taxon>
        <taxon>Cytophagaceae</taxon>
        <taxon>Spirosoma</taxon>
    </lineage>
</organism>
<comment type="caution">
    <text evidence="2">The sequence shown here is derived from an EMBL/GenBank/DDBJ whole genome shotgun (WGS) entry which is preliminary data.</text>
</comment>
<keyword evidence="3" id="KW-1185">Reference proteome</keyword>
<gene>
    <name evidence="2" type="ORF">GK108_11605</name>
</gene>
<feature type="domain" description="DUF5723" evidence="1">
    <location>
        <begin position="40"/>
        <end position="440"/>
    </location>
</feature>
<dbReference type="Proteomes" id="UP000474175">
    <property type="component" value="Unassembled WGS sequence"/>
</dbReference>
<evidence type="ECO:0000259" key="1">
    <source>
        <dbReference type="Pfam" id="PF18990"/>
    </source>
</evidence>
<dbReference type="RefSeq" id="WP_163947705.1">
    <property type="nucleotide sequence ID" value="NZ_JAAFZH010000004.1"/>
</dbReference>
<accession>A0A6L9L8S1</accession>
<dbReference type="EMBL" id="JAAFZH010000004">
    <property type="protein sequence ID" value="NDU95521.1"/>
    <property type="molecule type" value="Genomic_DNA"/>
</dbReference>
<evidence type="ECO:0000313" key="2">
    <source>
        <dbReference type="EMBL" id="NDU95521.1"/>
    </source>
</evidence>
<dbReference type="InterPro" id="IPR043781">
    <property type="entry name" value="DUF5723"/>
</dbReference>